<dbReference type="CDD" id="cd09274">
    <property type="entry name" value="RNase_HI_RT_Ty3"/>
    <property type="match status" value="1"/>
</dbReference>
<dbReference type="EMBL" id="JANIEX010002215">
    <property type="protein sequence ID" value="KAJ3551387.1"/>
    <property type="molecule type" value="Genomic_DNA"/>
</dbReference>
<dbReference type="InterPro" id="IPR050951">
    <property type="entry name" value="Retrovirus_Pol_polyprotein"/>
</dbReference>
<keyword evidence="10" id="KW-1185">Reference proteome</keyword>
<dbReference type="FunFam" id="3.10.20.370:FF:000003">
    <property type="entry name" value="Transposon Tf2-6 polyprotein"/>
    <property type="match status" value="1"/>
</dbReference>
<evidence type="ECO:0000256" key="6">
    <source>
        <dbReference type="ARBA" id="ARBA00022918"/>
    </source>
</evidence>
<dbReference type="Proteomes" id="UP001213000">
    <property type="component" value="Unassembled WGS sequence"/>
</dbReference>
<dbReference type="InterPro" id="IPR043502">
    <property type="entry name" value="DNA/RNA_pol_sf"/>
</dbReference>
<protein>
    <submittedName>
        <fullName evidence="9">Uncharacterized protein</fullName>
    </submittedName>
</protein>
<keyword evidence="1" id="KW-0808">Transferase</keyword>
<dbReference type="FunFam" id="1.10.340.70:FF:000001">
    <property type="entry name" value="Retrovirus-related Pol polyprotein from transposon gypsy-like Protein"/>
    <property type="match status" value="1"/>
</dbReference>
<evidence type="ECO:0000259" key="7">
    <source>
        <dbReference type="Pfam" id="PF17917"/>
    </source>
</evidence>
<dbReference type="Gene3D" id="3.10.20.370">
    <property type="match status" value="1"/>
</dbReference>
<feature type="domain" description="Integrase zinc-binding" evidence="8">
    <location>
        <begin position="195"/>
        <end position="251"/>
    </location>
</feature>
<keyword evidence="3" id="KW-0540">Nuclease</keyword>
<dbReference type="Gene3D" id="1.10.340.70">
    <property type="match status" value="1"/>
</dbReference>
<keyword evidence="4" id="KW-0255">Endonuclease</keyword>
<dbReference type="InterPro" id="IPR041588">
    <property type="entry name" value="Integrase_H2C2"/>
</dbReference>
<evidence type="ECO:0000256" key="1">
    <source>
        <dbReference type="ARBA" id="ARBA00022679"/>
    </source>
</evidence>
<dbReference type="Pfam" id="PF17917">
    <property type="entry name" value="RT_RNaseH"/>
    <property type="match status" value="1"/>
</dbReference>
<evidence type="ECO:0000313" key="9">
    <source>
        <dbReference type="EMBL" id="KAJ3551387.1"/>
    </source>
</evidence>
<dbReference type="GO" id="GO:0003964">
    <property type="term" value="F:RNA-directed DNA polymerase activity"/>
    <property type="evidence" value="ECO:0007669"/>
    <property type="project" value="UniProtKB-KW"/>
</dbReference>
<keyword evidence="5" id="KW-0378">Hydrolase</keyword>
<evidence type="ECO:0000256" key="2">
    <source>
        <dbReference type="ARBA" id="ARBA00022695"/>
    </source>
</evidence>
<gene>
    <name evidence="9" type="ORF">NP233_g13090</name>
</gene>
<accession>A0AAD5YPD2</accession>
<evidence type="ECO:0000256" key="5">
    <source>
        <dbReference type="ARBA" id="ARBA00022801"/>
    </source>
</evidence>
<dbReference type="AlphaFoldDB" id="A0AAD5YPD2"/>
<dbReference type="PANTHER" id="PTHR37984">
    <property type="entry name" value="PROTEIN CBG26694"/>
    <property type="match status" value="1"/>
</dbReference>
<evidence type="ECO:0000256" key="3">
    <source>
        <dbReference type="ARBA" id="ARBA00022722"/>
    </source>
</evidence>
<keyword evidence="2" id="KW-0548">Nucleotidyltransferase</keyword>
<dbReference type="GO" id="GO:0016787">
    <property type="term" value="F:hydrolase activity"/>
    <property type="evidence" value="ECO:0007669"/>
    <property type="project" value="UniProtKB-KW"/>
</dbReference>
<evidence type="ECO:0000259" key="8">
    <source>
        <dbReference type="Pfam" id="PF17921"/>
    </source>
</evidence>
<organism evidence="9 10">
    <name type="scientific">Leucocoprinus birnbaumii</name>
    <dbReference type="NCBI Taxonomy" id="56174"/>
    <lineage>
        <taxon>Eukaryota</taxon>
        <taxon>Fungi</taxon>
        <taxon>Dikarya</taxon>
        <taxon>Basidiomycota</taxon>
        <taxon>Agaricomycotina</taxon>
        <taxon>Agaricomycetes</taxon>
        <taxon>Agaricomycetidae</taxon>
        <taxon>Agaricales</taxon>
        <taxon>Agaricineae</taxon>
        <taxon>Agaricaceae</taxon>
        <taxon>Leucocoprinus</taxon>
    </lineage>
</organism>
<comment type="caution">
    <text evidence="9">The sequence shown here is derived from an EMBL/GenBank/DDBJ whole genome shotgun (WGS) entry which is preliminary data.</text>
</comment>
<proteinExistence type="predicted"/>
<dbReference type="Pfam" id="PF17921">
    <property type="entry name" value="Integrase_H2C2"/>
    <property type="match status" value="1"/>
</dbReference>
<name>A0AAD5YPD2_9AGAR</name>
<reference evidence="9" key="1">
    <citation type="submission" date="2022-07" db="EMBL/GenBank/DDBJ databases">
        <title>Genome Sequence of Leucocoprinus birnbaumii.</title>
        <authorList>
            <person name="Buettner E."/>
        </authorList>
    </citation>
    <scope>NUCLEOTIDE SEQUENCE</scope>
    <source>
        <strain evidence="9">VT141</strain>
    </source>
</reference>
<dbReference type="PANTHER" id="PTHR37984:SF5">
    <property type="entry name" value="PROTEIN NYNRIN-LIKE"/>
    <property type="match status" value="1"/>
</dbReference>
<feature type="domain" description="Reverse transcriptase RNase H-like" evidence="7">
    <location>
        <begin position="3"/>
        <end position="109"/>
    </location>
</feature>
<sequence>MVDQSKAFEIECDASAFATGAVLLQRDTNGDKHPVAYYSKALNPAERNYHVSDQEFLAIVRALKEWRHYLEGSPHAITIWSDHENLTRWREPQQLNRCQARWMLYLTRFNYTIKHLAGNKNTLADALSRRPDLTPEGKDNEDLIAIPSEKFINFLTEEVKEDIKAKKDKILPSDRFTQDEEIYKYQGCIVIPDDAELKKTILSQVHDHETSGHPGIAETFRKLAKEVYWPGMNTYVQNYVKGCAICQQFKIN</sequence>
<dbReference type="GO" id="GO:0004519">
    <property type="term" value="F:endonuclease activity"/>
    <property type="evidence" value="ECO:0007669"/>
    <property type="project" value="UniProtKB-KW"/>
</dbReference>
<evidence type="ECO:0000256" key="4">
    <source>
        <dbReference type="ARBA" id="ARBA00022759"/>
    </source>
</evidence>
<evidence type="ECO:0000313" key="10">
    <source>
        <dbReference type="Proteomes" id="UP001213000"/>
    </source>
</evidence>
<dbReference type="InterPro" id="IPR041373">
    <property type="entry name" value="RT_RNaseH"/>
</dbReference>
<dbReference type="SUPFAM" id="SSF56672">
    <property type="entry name" value="DNA/RNA polymerases"/>
    <property type="match status" value="1"/>
</dbReference>
<keyword evidence="6" id="KW-0695">RNA-directed DNA polymerase</keyword>